<dbReference type="CDD" id="cd01665">
    <property type="entry name" value="Cyt_c_Oxidase_III"/>
    <property type="match status" value="1"/>
</dbReference>
<dbReference type="FunFam" id="1.20.120.80:FF:000002">
    <property type="entry name" value="Cytochrome c oxidase subunit 3"/>
    <property type="match status" value="1"/>
</dbReference>
<evidence type="ECO:0000256" key="9">
    <source>
        <dbReference type="SAM" id="Phobius"/>
    </source>
</evidence>
<dbReference type="GO" id="GO:0004129">
    <property type="term" value="F:cytochrome-c oxidase activity"/>
    <property type="evidence" value="ECO:0007669"/>
    <property type="project" value="InterPro"/>
</dbReference>
<evidence type="ECO:0000256" key="5">
    <source>
        <dbReference type="ARBA" id="ARBA00022967"/>
    </source>
</evidence>
<evidence type="ECO:0000256" key="3">
    <source>
        <dbReference type="ARBA" id="ARBA00015944"/>
    </source>
</evidence>
<dbReference type="AlphaFoldDB" id="A0AAU8L225"/>
<keyword evidence="8 11" id="KW-0496">Mitochondrion</keyword>
<dbReference type="GO" id="GO:0006123">
    <property type="term" value="P:mitochondrial electron transport, cytochrome c to oxygen"/>
    <property type="evidence" value="ECO:0007669"/>
    <property type="project" value="TreeGrafter"/>
</dbReference>
<accession>A0AAU8L225</accession>
<dbReference type="PANTHER" id="PTHR11403:SF7">
    <property type="entry name" value="CYTOCHROME C OXIDASE SUBUNIT 3"/>
    <property type="match status" value="1"/>
</dbReference>
<keyword evidence="6 9" id="KW-1133">Transmembrane helix</keyword>
<proteinExistence type="inferred from homology"/>
<evidence type="ECO:0000256" key="1">
    <source>
        <dbReference type="ARBA" id="ARBA00004141"/>
    </source>
</evidence>
<evidence type="ECO:0000256" key="4">
    <source>
        <dbReference type="ARBA" id="ARBA00022692"/>
    </source>
</evidence>
<dbReference type="PANTHER" id="PTHR11403">
    <property type="entry name" value="CYTOCHROME C OXIDASE SUBUNIT III"/>
    <property type="match status" value="1"/>
</dbReference>
<dbReference type="Gene3D" id="1.20.120.80">
    <property type="entry name" value="Cytochrome c oxidase, subunit III, four-helix bundle"/>
    <property type="match status" value="1"/>
</dbReference>
<name>A0AAU8L225_9BILA</name>
<comment type="function">
    <text evidence="8">Component of the cytochrome c oxidase, the last enzyme in the mitochondrial electron transport chain which drives oxidative phosphorylation. The respiratory chain contains 3 multisubunit complexes succinate dehydrogenase (complex II, CII), ubiquinol-cytochrome c oxidoreductase (cytochrome b-c1 complex, complex III, CIII) and cytochrome c oxidase (complex IV, CIV), that cooperate to transfer electrons derived from NADH and succinate to molecular oxygen, creating an electrochemical gradient over the inner membrane that drives transmembrane transport and the ATP synthase. Cytochrome c oxidase is the component of the respiratory chain that catalyzes the reduction of oxygen to water. Electrons originating from reduced cytochrome c in the intermembrane space (IMS) are transferred via the dinuclear copper A center (CU(A)) of subunit 2 and heme A of subunit 1 to the active site in subunit 1, a binuclear center (BNC) formed by heme A3 and copper B (CU(B)). The BNC reduces molecular oxygen to 2 water molecules using 4 electrons from cytochrome c in the IMS and 4 protons from the mitochondrial matrix.</text>
</comment>
<protein>
    <recommendedName>
        <fullName evidence="3 8">Cytochrome c oxidase subunit 3</fullName>
    </recommendedName>
</protein>
<dbReference type="GO" id="GO:0016020">
    <property type="term" value="C:membrane"/>
    <property type="evidence" value="ECO:0007669"/>
    <property type="project" value="UniProtKB-SubCell"/>
</dbReference>
<gene>
    <name evidence="11" type="primary">COX3</name>
</gene>
<evidence type="ECO:0000256" key="2">
    <source>
        <dbReference type="ARBA" id="ARBA00010581"/>
    </source>
</evidence>
<evidence type="ECO:0000256" key="7">
    <source>
        <dbReference type="ARBA" id="ARBA00023136"/>
    </source>
</evidence>
<sequence length="255" mass="29755">MSGFHLVHKSWWPLISSMGVLSLTTSLVFWFYYKLFFMVMISQLLIIMTSILWWRDVSRESNGYHTSNVVMNLKFGMILFILSEIMFFFSFFWAFFSSSGAPTIEMGSCWPPKGINIINPFEVPLLNTLILLSSGITLTWSHHCFFMQNSKSANMGLTLSIMLGIYFTLLQWMEFTEASFSINDSIYGSTFFVTTGFHGLHVIIGSIFLSVSLFRLKYNHFSSKHHFGFEAAAWYWHFVDVVWLFLFVFLYWWAS</sequence>
<comment type="similarity">
    <text evidence="2 8">Belongs to the cytochrome c oxidase subunit 3 family.</text>
</comment>
<evidence type="ECO:0000259" key="10">
    <source>
        <dbReference type="PROSITE" id="PS50253"/>
    </source>
</evidence>
<feature type="transmembrane region" description="Helical" evidence="9">
    <location>
        <begin position="123"/>
        <end position="141"/>
    </location>
</feature>
<keyword evidence="7 9" id="KW-0472">Membrane</keyword>
<evidence type="ECO:0000256" key="8">
    <source>
        <dbReference type="RuleBase" id="RU003375"/>
    </source>
</evidence>
<organism evidence="11">
    <name type="scientific">Bryozoa sp</name>
    <dbReference type="NCBI Taxonomy" id="2813608"/>
    <lineage>
        <taxon>Eukaryota</taxon>
        <taxon>Metazoa</taxon>
        <taxon>Spiralia</taxon>
        <taxon>Lophotrochozoa</taxon>
        <taxon>Bryozoa</taxon>
    </lineage>
</organism>
<feature type="transmembrane region" description="Helical" evidence="9">
    <location>
        <begin position="153"/>
        <end position="173"/>
    </location>
</feature>
<keyword evidence="5" id="KW-1278">Translocase</keyword>
<dbReference type="InterPro" id="IPR000298">
    <property type="entry name" value="Cyt_c_oxidase-like_su3"/>
</dbReference>
<dbReference type="GO" id="GO:0005739">
    <property type="term" value="C:mitochondrion"/>
    <property type="evidence" value="ECO:0007669"/>
    <property type="project" value="TreeGrafter"/>
</dbReference>
<dbReference type="Pfam" id="PF00510">
    <property type="entry name" value="COX3"/>
    <property type="match status" value="1"/>
</dbReference>
<feature type="transmembrane region" description="Helical" evidence="9">
    <location>
        <begin position="185"/>
        <end position="214"/>
    </location>
</feature>
<dbReference type="EMBL" id="PP990757">
    <property type="protein sequence ID" value="XCN35350.1"/>
    <property type="molecule type" value="Genomic_DNA"/>
</dbReference>
<dbReference type="Gene3D" id="1.10.287.70">
    <property type="match status" value="1"/>
</dbReference>
<feature type="transmembrane region" description="Helical" evidence="9">
    <location>
        <begin position="75"/>
        <end position="96"/>
    </location>
</feature>
<evidence type="ECO:0000256" key="6">
    <source>
        <dbReference type="ARBA" id="ARBA00022989"/>
    </source>
</evidence>
<dbReference type="InterPro" id="IPR024791">
    <property type="entry name" value="Cyt_c/ubiquinol_Oxase_su3"/>
</dbReference>
<comment type="subcellular location">
    <subcellularLocation>
        <location evidence="1">Membrane</location>
        <topology evidence="1">Multi-pass membrane protein</topology>
    </subcellularLocation>
</comment>
<feature type="transmembrane region" description="Helical" evidence="9">
    <location>
        <begin position="36"/>
        <end position="54"/>
    </location>
</feature>
<feature type="transmembrane region" description="Helical" evidence="9">
    <location>
        <begin position="234"/>
        <end position="254"/>
    </location>
</feature>
<dbReference type="InterPro" id="IPR035973">
    <property type="entry name" value="Cyt_c_oxidase_su3-like_sf"/>
</dbReference>
<evidence type="ECO:0000313" key="11">
    <source>
        <dbReference type="EMBL" id="XCN35350.1"/>
    </source>
</evidence>
<dbReference type="InterPro" id="IPR033945">
    <property type="entry name" value="Cyt_c_oxase_su3_dom"/>
</dbReference>
<dbReference type="PROSITE" id="PS50253">
    <property type="entry name" value="COX3"/>
    <property type="match status" value="1"/>
</dbReference>
<reference evidence="11" key="1">
    <citation type="submission" date="2024-06" db="EMBL/GenBank/DDBJ databases">
        <title>Genomic investigations of benthic invertebrates from the Clarion-Clipperton fields of polymetallic nodules.</title>
        <authorList>
            <person name="Gastineau R."/>
            <person name="Dabek P."/>
            <person name="Mianowicz K."/>
            <person name="Otis C."/>
            <person name="Stoyanova V."/>
            <person name="Krawcewicz A."/>
            <person name="Abramowski T."/>
        </authorList>
    </citation>
    <scope>NUCLEOTIDE SEQUENCE</scope>
</reference>
<geneLocation type="mitochondrion" evidence="11"/>
<keyword evidence="4 8" id="KW-0812">Transmembrane</keyword>
<dbReference type="SUPFAM" id="SSF81452">
    <property type="entry name" value="Cytochrome c oxidase subunit III-like"/>
    <property type="match status" value="1"/>
</dbReference>
<feature type="transmembrane region" description="Helical" evidence="9">
    <location>
        <begin position="12"/>
        <end position="30"/>
    </location>
</feature>
<feature type="domain" description="Heme-copper oxidase subunit III family profile" evidence="10">
    <location>
        <begin position="1"/>
        <end position="255"/>
    </location>
</feature>
<dbReference type="InterPro" id="IPR013833">
    <property type="entry name" value="Cyt_c_oxidase_su3_a-hlx"/>
</dbReference>